<evidence type="ECO:0000256" key="4">
    <source>
        <dbReference type="ARBA" id="ARBA00023288"/>
    </source>
</evidence>
<dbReference type="RGD" id="1596143">
    <property type="gene designation" value="Gabarapl1"/>
</dbReference>
<keyword evidence="3" id="KW-0472">Membrane</keyword>
<dbReference type="GeneTree" id="ENSGT00940000156876"/>
<evidence type="ECO:0000256" key="2">
    <source>
        <dbReference type="ARBA" id="ARBA00007293"/>
    </source>
</evidence>
<gene>
    <name evidence="6 8" type="primary">Gabarapl1</name>
</gene>
<dbReference type="InterPro" id="IPR029071">
    <property type="entry name" value="Ubiquitin-like_domsf"/>
</dbReference>
<dbReference type="Ensembl" id="ENSRNOT00000077356.3">
    <property type="protein sequence ID" value="ENSRNOP00000075223.2"/>
    <property type="gene ID" value="ENSRNOG00000053362.3"/>
</dbReference>
<keyword evidence="9" id="KW-1267">Proteomics identification</keyword>
<organism evidence="6 7">
    <name type="scientific">Rattus norvegicus</name>
    <name type="common">Rat</name>
    <dbReference type="NCBI Taxonomy" id="10116"/>
    <lineage>
        <taxon>Eukaryota</taxon>
        <taxon>Metazoa</taxon>
        <taxon>Chordata</taxon>
        <taxon>Craniata</taxon>
        <taxon>Vertebrata</taxon>
        <taxon>Euteleostomi</taxon>
        <taxon>Mammalia</taxon>
        <taxon>Eutheria</taxon>
        <taxon>Euarchontoglires</taxon>
        <taxon>Glires</taxon>
        <taxon>Rodentia</taxon>
        <taxon>Myomorpha</taxon>
        <taxon>Muroidea</taxon>
        <taxon>Muridae</taxon>
        <taxon>Murinae</taxon>
        <taxon>Rattus</taxon>
    </lineage>
</organism>
<evidence type="ECO:0000313" key="7">
    <source>
        <dbReference type="Proteomes" id="UP000002494"/>
    </source>
</evidence>
<evidence type="ECO:0000256" key="5">
    <source>
        <dbReference type="RuleBase" id="RU004384"/>
    </source>
</evidence>
<dbReference type="OrthoDB" id="410567at2759"/>
<reference evidence="6" key="2">
    <citation type="submission" date="2025-08" db="UniProtKB">
        <authorList>
            <consortium name="Ensembl"/>
        </authorList>
    </citation>
    <scope>IDENTIFICATION</scope>
    <source>
        <strain evidence="6">Brown Norway</strain>
    </source>
</reference>
<dbReference type="GO" id="GO:0016020">
    <property type="term" value="C:membrane"/>
    <property type="evidence" value="ECO:0007669"/>
    <property type="project" value="UniProtKB-SubCell"/>
</dbReference>
<dbReference type="Pfam" id="PF02991">
    <property type="entry name" value="ATG8"/>
    <property type="match status" value="1"/>
</dbReference>
<dbReference type="GO" id="GO:0006914">
    <property type="term" value="P:autophagy"/>
    <property type="evidence" value="ECO:0007669"/>
    <property type="project" value="UniProtKB-KW"/>
</dbReference>
<keyword evidence="7" id="KW-1185">Reference proteome</keyword>
<proteinExistence type="evidence at protein level"/>
<accession>A0A8L2RBX1</accession>
<reference evidence="6" key="3">
    <citation type="submission" date="2025-09" db="UniProtKB">
        <authorList>
            <consortium name="Ensembl"/>
        </authorList>
    </citation>
    <scope>IDENTIFICATION</scope>
    <source>
        <strain evidence="6">Brown Norway</strain>
    </source>
</reference>
<dbReference type="Proteomes" id="UP000002494">
    <property type="component" value="Chromosome 4"/>
</dbReference>
<evidence type="ECO:0007829" key="9">
    <source>
        <dbReference type="PeptideAtlas" id="A0A8L2RBX1"/>
    </source>
</evidence>
<sequence>MKFQYKEDHPFEYRKKEGEKIRKKYPDRVPVIVEKAPKARVPDLDKRKYLVPSDLTVGQFYFLIRKRIHLRPEDALFFFVNNTIPPTSATMGQLTTMRKTIFCMWPTVMKVSTGNEAEAQQMGAPGLGGRGGVRVGLGEPEGGLPTMEETQGEDIRKHHTAHAVVFYSRAQLLLFLCFPSPGRTCVGLAVRAGWGQHDPQPCCV</sequence>
<dbReference type="InterPro" id="IPR004241">
    <property type="entry name" value="Atg8-like"/>
</dbReference>
<dbReference type="PANTHER" id="PTHR10969">
    <property type="entry name" value="MICROTUBULE-ASSOCIATED PROTEINS 1A/1B LIGHT CHAIN 3-RELATED"/>
    <property type="match status" value="1"/>
</dbReference>
<name>A0A8L2RBX1_RAT</name>
<dbReference type="SUPFAM" id="SSF54236">
    <property type="entry name" value="Ubiquitin-like"/>
    <property type="match status" value="1"/>
</dbReference>
<evidence type="ECO:0000313" key="8">
    <source>
        <dbReference type="RGD" id="1596143"/>
    </source>
</evidence>
<evidence type="ECO:0000313" key="6">
    <source>
        <dbReference type="Ensembl" id="ENSRNOP00000075223.2"/>
    </source>
</evidence>
<protein>
    <submittedName>
        <fullName evidence="6">GABA type A receptor associated protein like 1</fullName>
    </submittedName>
</protein>
<keyword evidence="5" id="KW-0072">Autophagy</keyword>
<comment type="similarity">
    <text evidence="2 5">Belongs to the ATG8 family.</text>
</comment>
<reference evidence="6" key="1">
    <citation type="submission" date="2024-01" db="EMBL/GenBank/DDBJ databases">
        <title>GRCr8: a new rat reference genome assembly contstructed from accurate long reads and long range scaffolding.</title>
        <authorList>
            <person name="Doris P.A."/>
            <person name="Kalbfleisch T."/>
            <person name="Li K."/>
            <person name="Howe K."/>
            <person name="Wood J."/>
        </authorList>
    </citation>
    <scope>NUCLEOTIDE SEQUENCE [LARGE SCALE GENOMIC DNA]</scope>
    <source>
        <strain evidence="6">Brown Norway</strain>
    </source>
</reference>
<dbReference type="Gene3D" id="3.10.20.90">
    <property type="entry name" value="Phosphatidylinositol 3-kinase Catalytic Subunit, Chain A, domain 1"/>
    <property type="match status" value="1"/>
</dbReference>
<evidence type="ECO:0000256" key="3">
    <source>
        <dbReference type="ARBA" id="ARBA00023136"/>
    </source>
</evidence>
<evidence type="ECO:0000256" key="1">
    <source>
        <dbReference type="ARBA" id="ARBA00004370"/>
    </source>
</evidence>
<dbReference type="AlphaFoldDB" id="A0A8L2RBX1"/>
<keyword evidence="4" id="KW-0449">Lipoprotein</keyword>
<comment type="subcellular location">
    <subcellularLocation>
        <location evidence="1">Membrane</location>
    </subcellularLocation>
</comment>